<dbReference type="GO" id="GO:0006581">
    <property type="term" value="P:acetylcholine catabolic process"/>
    <property type="evidence" value="ECO:0007669"/>
    <property type="project" value="TreeGrafter"/>
</dbReference>
<dbReference type="PANTHER" id="PTHR43918">
    <property type="entry name" value="ACETYLCHOLINESTERASE"/>
    <property type="match status" value="1"/>
</dbReference>
<dbReference type="PROSITE" id="PS00122">
    <property type="entry name" value="CARBOXYLESTERASE_B_1"/>
    <property type="match status" value="1"/>
</dbReference>
<dbReference type="ESTHER" id="tetur-t1jyg7">
    <property type="family name" value="Cholinesterase-like"/>
</dbReference>
<sequence>MSHSSSLLTLFNLSSTKQLFKTICLLFLTIQLNVFLPHRFNLGYLVYAQSLNTSKTVTEVGNKNATSNVNGYKSDKRTNPQVILPQGIVQGFTQSVKSVKVNVFLGIPYADPPIGDQRFRPSQVISKVSNETILATEYGPNCWEPPLGPLADLRRSGNLMVRSEDCLYLNIWAPENASMDKPLPVFVYVHGGVLVMYSAGDSRWTDGRSLAALGNIIVVTLNYRLGTLGFLFSGNSDVPGNLGLTDQLTALKWVKKHISAFGGDPNKITLYGLSSGALTVSMLFLSGQVNDLITGLVVDSGGPSALWADSPEKSLARFQVIASKVGCYIRGTKVDTAEIVDCLKSKPALLLTTAGLDPENIAVTGPGRPEPFFPTLGSDLFPQNSIAELYQAHLWKPNISVLIWLVTDEGFAPATYGQFPKLMNPTTSGCSQHLINTRNTLLPPSSNSSSMTKIGDLIKTYCKGYENAPMSAMLSNFNTFLGDWYITCPSYYFADILAEDGQNQVYFGKFTYYNNSFLQKLSPDFTGGLYGARHGLDKIYLMGLPYTRPDDFSETDRGQSFQMITIYSQFVRNGNPGWTPYQITSKGRIIPFLREVNSLKDIKFTAINQDRVKCFVWNDILYKN</sequence>
<evidence type="ECO:0000259" key="6">
    <source>
        <dbReference type="Pfam" id="PF00135"/>
    </source>
</evidence>
<evidence type="ECO:0000256" key="5">
    <source>
        <dbReference type="RuleBase" id="RU361235"/>
    </source>
</evidence>
<accession>T1JYG7</accession>
<dbReference type="Gene3D" id="3.40.50.1820">
    <property type="entry name" value="alpha/beta hydrolase"/>
    <property type="match status" value="1"/>
</dbReference>
<feature type="domain" description="Carboxylesterase type B" evidence="6">
    <location>
        <begin position="79"/>
        <end position="577"/>
    </location>
</feature>
<keyword evidence="3 5" id="KW-0378">Hydrolase</keyword>
<dbReference type="InterPro" id="IPR002018">
    <property type="entry name" value="CarbesteraseB"/>
</dbReference>
<name>T1JYG7_TETUR</name>
<keyword evidence="8" id="KW-1185">Reference proteome</keyword>
<gene>
    <name evidence="7" type="primary">107359187</name>
</gene>
<dbReference type="GO" id="GO:0005886">
    <property type="term" value="C:plasma membrane"/>
    <property type="evidence" value="ECO:0007669"/>
    <property type="project" value="TreeGrafter"/>
</dbReference>
<organism evidence="7 8">
    <name type="scientific">Tetranychus urticae</name>
    <name type="common">Two-spotted spider mite</name>
    <dbReference type="NCBI Taxonomy" id="32264"/>
    <lineage>
        <taxon>Eukaryota</taxon>
        <taxon>Metazoa</taxon>
        <taxon>Ecdysozoa</taxon>
        <taxon>Arthropoda</taxon>
        <taxon>Chelicerata</taxon>
        <taxon>Arachnida</taxon>
        <taxon>Acari</taxon>
        <taxon>Acariformes</taxon>
        <taxon>Trombidiformes</taxon>
        <taxon>Prostigmata</taxon>
        <taxon>Eleutherengona</taxon>
        <taxon>Raphignathae</taxon>
        <taxon>Tetranychoidea</taxon>
        <taxon>Tetranychidae</taxon>
        <taxon>Tetranychus</taxon>
    </lineage>
</organism>
<reference evidence="8" key="1">
    <citation type="submission" date="2011-08" db="EMBL/GenBank/DDBJ databases">
        <authorList>
            <person name="Rombauts S."/>
        </authorList>
    </citation>
    <scope>NUCLEOTIDE SEQUENCE</scope>
    <source>
        <strain evidence="8">London</strain>
    </source>
</reference>
<evidence type="ECO:0000313" key="8">
    <source>
        <dbReference type="Proteomes" id="UP000015104"/>
    </source>
</evidence>
<reference evidence="7" key="2">
    <citation type="submission" date="2015-06" db="UniProtKB">
        <authorList>
            <consortium name="EnsemblMetazoa"/>
        </authorList>
    </citation>
    <scope>IDENTIFICATION</scope>
</reference>
<dbReference type="EC" id="3.1.1.-" evidence="5"/>
<evidence type="ECO:0000256" key="4">
    <source>
        <dbReference type="ARBA" id="ARBA00023180"/>
    </source>
</evidence>
<dbReference type="Proteomes" id="UP000015104">
    <property type="component" value="Unassembled WGS sequence"/>
</dbReference>
<dbReference type="GO" id="GO:0003990">
    <property type="term" value="F:acetylcholinesterase activity"/>
    <property type="evidence" value="ECO:0007669"/>
    <property type="project" value="TreeGrafter"/>
</dbReference>
<protein>
    <recommendedName>
        <fullName evidence="5">Carboxylic ester hydrolase</fullName>
        <ecNumber evidence="5">3.1.1.-</ecNumber>
    </recommendedName>
</protein>
<dbReference type="SUPFAM" id="SSF53474">
    <property type="entry name" value="alpha/beta-Hydrolases"/>
    <property type="match status" value="1"/>
</dbReference>
<dbReference type="PANTHER" id="PTHR43918:SF4">
    <property type="entry name" value="CARBOXYLIC ESTER HYDROLASE"/>
    <property type="match status" value="1"/>
</dbReference>
<dbReference type="Pfam" id="PF00135">
    <property type="entry name" value="COesterase"/>
    <property type="match status" value="1"/>
</dbReference>
<dbReference type="InterPro" id="IPR029058">
    <property type="entry name" value="AB_hydrolase_fold"/>
</dbReference>
<dbReference type="AlphaFoldDB" id="T1JYG7"/>
<keyword evidence="4" id="KW-0325">Glycoprotein</keyword>
<dbReference type="InterPro" id="IPR019819">
    <property type="entry name" value="Carboxylesterase_B_CS"/>
</dbReference>
<dbReference type="InterPro" id="IPR050654">
    <property type="entry name" value="AChE-related_enzymes"/>
</dbReference>
<dbReference type="GO" id="GO:0005615">
    <property type="term" value="C:extracellular space"/>
    <property type="evidence" value="ECO:0007669"/>
    <property type="project" value="TreeGrafter"/>
</dbReference>
<dbReference type="EMBL" id="CAEY01001107">
    <property type="status" value="NOT_ANNOTATED_CDS"/>
    <property type="molecule type" value="Genomic_DNA"/>
</dbReference>
<dbReference type="GO" id="GO:0019695">
    <property type="term" value="P:choline metabolic process"/>
    <property type="evidence" value="ECO:0007669"/>
    <property type="project" value="TreeGrafter"/>
</dbReference>
<evidence type="ECO:0000313" key="7">
    <source>
        <dbReference type="EnsemblMetazoa" id="tetur03g00310.1"/>
    </source>
</evidence>
<keyword evidence="2" id="KW-0719">Serine esterase</keyword>
<dbReference type="OrthoDB" id="408631at2759"/>
<dbReference type="PROSITE" id="PS00941">
    <property type="entry name" value="CARBOXYLESTERASE_B_2"/>
    <property type="match status" value="1"/>
</dbReference>
<dbReference type="KEGG" id="tut:107359187"/>
<evidence type="ECO:0000256" key="1">
    <source>
        <dbReference type="ARBA" id="ARBA00005964"/>
    </source>
</evidence>
<dbReference type="InterPro" id="IPR019826">
    <property type="entry name" value="Carboxylesterase_B_AS"/>
</dbReference>
<evidence type="ECO:0000256" key="3">
    <source>
        <dbReference type="ARBA" id="ARBA00022801"/>
    </source>
</evidence>
<dbReference type="HOGENOM" id="CLU_006586_13_0_1"/>
<proteinExistence type="inferred from homology"/>
<evidence type="ECO:0000256" key="2">
    <source>
        <dbReference type="ARBA" id="ARBA00022487"/>
    </source>
</evidence>
<dbReference type="eggNOG" id="KOG4389">
    <property type="taxonomic scope" value="Eukaryota"/>
</dbReference>
<dbReference type="EnsemblMetazoa" id="tetur03g00310.1">
    <property type="protein sequence ID" value="tetur03g00310.1"/>
    <property type="gene ID" value="tetur03g00310"/>
</dbReference>
<comment type="similarity">
    <text evidence="1 5">Belongs to the type-B carboxylesterase/lipase family.</text>
</comment>